<evidence type="ECO:0000313" key="1">
    <source>
        <dbReference type="EMBL" id="MDR4125197.1"/>
    </source>
</evidence>
<dbReference type="Proteomes" id="UP001232156">
    <property type="component" value="Unassembled WGS sequence"/>
</dbReference>
<gene>
    <name evidence="1" type="ORF">Q8947_04250</name>
</gene>
<evidence type="ECO:0000313" key="2">
    <source>
        <dbReference type="Proteomes" id="UP001232156"/>
    </source>
</evidence>
<keyword evidence="2" id="KW-1185">Reference proteome</keyword>
<organism evidence="1 2">
    <name type="scientific">Yanghanlia caeni</name>
    <dbReference type="NCBI Taxonomy" id="3064283"/>
    <lineage>
        <taxon>Bacteria</taxon>
        <taxon>Pseudomonadati</taxon>
        <taxon>Pseudomonadota</taxon>
        <taxon>Betaproteobacteria</taxon>
        <taxon>Burkholderiales</taxon>
        <taxon>Alcaligenaceae</taxon>
        <taxon>Yanghanlia</taxon>
    </lineage>
</organism>
<comment type="caution">
    <text evidence="1">The sequence shown here is derived from an EMBL/GenBank/DDBJ whole genome shotgun (WGS) entry which is preliminary data.</text>
</comment>
<sequence>MSVNTVTSYSRFSDSLERELLDTANQHNRAYSVLEGLGMVASFIGRAASSFGRYLVQVAEALNDARARDARFTGSQW</sequence>
<reference evidence="1 2" key="1">
    <citation type="submission" date="2023-08" db="EMBL/GenBank/DDBJ databases">
        <title>Alcaligenaceae gen. nov., a novel taxon isolated from the sludge of Yixing Pesticide Factory.</title>
        <authorList>
            <person name="Ruan L."/>
        </authorList>
    </citation>
    <scope>NUCLEOTIDE SEQUENCE [LARGE SCALE GENOMIC DNA]</scope>
    <source>
        <strain evidence="1 2">LG-2</strain>
    </source>
</reference>
<dbReference type="RefSeq" id="WP_165278436.1">
    <property type="nucleotide sequence ID" value="NZ_JAUZQE010000006.1"/>
</dbReference>
<proteinExistence type="predicted"/>
<name>A0ABU1D4J9_9BURK</name>
<protein>
    <submittedName>
        <fullName evidence="1">Uncharacterized protein</fullName>
    </submittedName>
</protein>
<accession>A0ABU1D4J9</accession>
<dbReference type="EMBL" id="JAUZQE010000006">
    <property type="protein sequence ID" value="MDR4125197.1"/>
    <property type="molecule type" value="Genomic_DNA"/>
</dbReference>